<proteinExistence type="predicted"/>
<evidence type="ECO:0008006" key="3">
    <source>
        <dbReference type="Google" id="ProtNLM"/>
    </source>
</evidence>
<sequence>LPCVPRAAAAAAASGPSLSAPPQQLARRVAGLQRGRALLAPAAARRPTRLLRRVLARPLAPAARLAAGPSSLVGEMPLRREGIYFYIVSLLRGKFPIVFGSSVGRLFGDAQCRFTMQNGYAWRVGSSVEVSLRLTSTIEAILERQRNVCLRWMAMRYMKLSNCGNGGSKGRDDDVEIAATVLLLQTKRRWGGSIAGHKTYKRDREGANKMLNAQYFVERPLYNSDHFRRRYRMRESLFLWIVNKVTEADPYFKQKRNCAGQLGFSPLHKCMIAIKMLAYGSIADSLDEHLQMGESTVLETLKRFVRTIVNVFGEEWIRPPSEVELQHILKVNEARGFPGMIGSIDCMHWEWSSCPTALHGMYKGHKGKATVILEAVVTEDLRFWHVYFGLPGSHNDINVLQRSPVFDDLANGRAPPVEFTVNGNNYNMGYYLADGIYPDWATLVKTISAPMSNKHKVYAQTQEARRKDVERGFGVLQAKWKILHSPARLWHQEDLNCIMRACIILHNMIIMDEKGVDLPIIHESEWPGRENPPVCNIAEFIDAQTYIRNKETCHNLRTDLIEHIWGLYGSGTGPFAPNGSI</sequence>
<gene>
    <name evidence="1" type="ORF">EJB05_21323</name>
</gene>
<evidence type="ECO:0000313" key="1">
    <source>
        <dbReference type="EMBL" id="TVU29739.1"/>
    </source>
</evidence>
<dbReference type="AlphaFoldDB" id="A0A5J9V0T8"/>
<dbReference type="Pfam" id="PF04827">
    <property type="entry name" value="Plant_tran"/>
    <property type="match status" value="1"/>
</dbReference>
<comment type="caution">
    <text evidence="1">The sequence shown here is derived from an EMBL/GenBank/DDBJ whole genome shotgun (WGS) entry which is preliminary data.</text>
</comment>
<feature type="non-terminal residue" evidence="1">
    <location>
        <position position="1"/>
    </location>
</feature>
<reference evidence="1 2" key="1">
    <citation type="journal article" date="2019" name="Sci. Rep.">
        <title>A high-quality genome of Eragrostis curvula grass provides insights into Poaceae evolution and supports new strategies to enhance forage quality.</title>
        <authorList>
            <person name="Carballo J."/>
            <person name="Santos B.A.C.M."/>
            <person name="Zappacosta D."/>
            <person name="Garbus I."/>
            <person name="Selva J.P."/>
            <person name="Gallo C.A."/>
            <person name="Diaz A."/>
            <person name="Albertini E."/>
            <person name="Caccamo M."/>
            <person name="Echenique V."/>
        </authorList>
    </citation>
    <scope>NUCLEOTIDE SEQUENCE [LARGE SCALE GENOMIC DNA]</scope>
    <source>
        <strain evidence="2">cv. Victoria</strain>
        <tissue evidence="1">Leaf</tissue>
    </source>
</reference>
<dbReference type="Proteomes" id="UP000324897">
    <property type="component" value="Chromosome 1"/>
</dbReference>
<dbReference type="InterPro" id="IPR006912">
    <property type="entry name" value="Harbinger_derived_prot"/>
</dbReference>
<accession>A0A5J9V0T8</accession>
<keyword evidence="2" id="KW-1185">Reference proteome</keyword>
<dbReference type="OrthoDB" id="624774at2759"/>
<dbReference type="PANTHER" id="PTHR47150:SF6">
    <property type="entry name" value="OS01G0872900 PROTEIN"/>
    <property type="match status" value="1"/>
</dbReference>
<name>A0A5J9V0T8_9POAL</name>
<dbReference type="EMBL" id="RWGY01000011">
    <property type="protein sequence ID" value="TVU29739.1"/>
    <property type="molecule type" value="Genomic_DNA"/>
</dbReference>
<evidence type="ECO:0000313" key="2">
    <source>
        <dbReference type="Proteomes" id="UP000324897"/>
    </source>
</evidence>
<organism evidence="1 2">
    <name type="scientific">Eragrostis curvula</name>
    <name type="common">weeping love grass</name>
    <dbReference type="NCBI Taxonomy" id="38414"/>
    <lineage>
        <taxon>Eukaryota</taxon>
        <taxon>Viridiplantae</taxon>
        <taxon>Streptophyta</taxon>
        <taxon>Embryophyta</taxon>
        <taxon>Tracheophyta</taxon>
        <taxon>Spermatophyta</taxon>
        <taxon>Magnoliopsida</taxon>
        <taxon>Liliopsida</taxon>
        <taxon>Poales</taxon>
        <taxon>Poaceae</taxon>
        <taxon>PACMAD clade</taxon>
        <taxon>Chloridoideae</taxon>
        <taxon>Eragrostideae</taxon>
        <taxon>Eragrostidinae</taxon>
        <taxon>Eragrostis</taxon>
    </lineage>
</organism>
<protein>
    <recommendedName>
        <fullName evidence="3">DDE Tnp4 domain-containing protein</fullName>
    </recommendedName>
</protein>
<dbReference type="PANTHER" id="PTHR47150">
    <property type="entry name" value="OS12G0169200 PROTEIN"/>
    <property type="match status" value="1"/>
</dbReference>